<dbReference type="SUPFAM" id="SSF51197">
    <property type="entry name" value="Clavaminate synthase-like"/>
    <property type="match status" value="1"/>
</dbReference>
<reference evidence="2" key="1">
    <citation type="submission" date="2018-06" db="EMBL/GenBank/DDBJ databases">
        <authorList>
            <person name="Zhirakovskaya E."/>
        </authorList>
    </citation>
    <scope>NUCLEOTIDE SEQUENCE</scope>
</reference>
<proteinExistence type="predicted"/>
<protein>
    <recommendedName>
        <fullName evidence="1">Fe2OG dioxygenase domain-containing protein</fullName>
    </recommendedName>
</protein>
<evidence type="ECO:0000313" key="2">
    <source>
        <dbReference type="EMBL" id="VAW50652.1"/>
    </source>
</evidence>
<name>A0A3B0WH70_9ZZZZ</name>
<feature type="domain" description="Fe2OG dioxygenase" evidence="1">
    <location>
        <begin position="71"/>
        <end position="166"/>
    </location>
</feature>
<dbReference type="AlphaFoldDB" id="A0A3B0WH70"/>
<organism evidence="2">
    <name type="scientific">hydrothermal vent metagenome</name>
    <dbReference type="NCBI Taxonomy" id="652676"/>
    <lineage>
        <taxon>unclassified sequences</taxon>
        <taxon>metagenomes</taxon>
        <taxon>ecological metagenomes</taxon>
    </lineage>
</organism>
<dbReference type="EMBL" id="UOFE01000006">
    <property type="protein sequence ID" value="VAW50652.1"/>
    <property type="molecule type" value="Genomic_DNA"/>
</dbReference>
<dbReference type="PROSITE" id="PS51471">
    <property type="entry name" value="FE2OG_OXY"/>
    <property type="match status" value="1"/>
</dbReference>
<dbReference type="Pfam" id="PF13640">
    <property type="entry name" value="2OG-FeII_Oxy_3"/>
    <property type="match status" value="1"/>
</dbReference>
<sequence length="166" mass="19297">MLIYQKITSKISNKLNSAIKTGFHQHQNDLGVRKTHLFEDRYENIYLNEKHISELSTLINEATQHAQKILKVDGLRAGYWFNYMPPESTTTLHTHDDDDELLSAVYYVDVPEDSGNLIIYQDSKKIEIKPETGDFIFFKPDVRHEVSRNNSHEHRLSIGINFGVHK</sequence>
<gene>
    <name evidence="2" type="ORF">MNBD_GAMMA05-2580</name>
</gene>
<dbReference type="Gene3D" id="2.60.120.620">
    <property type="entry name" value="q2cbj1_9rhob like domain"/>
    <property type="match status" value="1"/>
</dbReference>
<evidence type="ECO:0000259" key="1">
    <source>
        <dbReference type="PROSITE" id="PS51471"/>
    </source>
</evidence>
<dbReference type="InterPro" id="IPR044862">
    <property type="entry name" value="Pro_4_hyd_alph_FE2OG_OXY"/>
</dbReference>
<accession>A0A3B0WH70</accession>
<dbReference type="InterPro" id="IPR005123">
    <property type="entry name" value="Oxoglu/Fe-dep_dioxygenase_dom"/>
</dbReference>